<protein>
    <submittedName>
        <fullName evidence="5">Dihydropteroate synthase</fullName>
    </submittedName>
</protein>
<dbReference type="GO" id="GO:0005829">
    <property type="term" value="C:cytosol"/>
    <property type="evidence" value="ECO:0007669"/>
    <property type="project" value="TreeGrafter"/>
</dbReference>
<dbReference type="AlphaFoldDB" id="A0A399FVM7"/>
<dbReference type="GO" id="GO:0008705">
    <property type="term" value="F:methionine synthase activity"/>
    <property type="evidence" value="ECO:0007669"/>
    <property type="project" value="TreeGrafter"/>
</dbReference>
<dbReference type="GO" id="GO:0032259">
    <property type="term" value="P:methylation"/>
    <property type="evidence" value="ECO:0007669"/>
    <property type="project" value="UniProtKB-KW"/>
</dbReference>
<reference evidence="5 6" key="1">
    <citation type="submission" date="2018-08" db="EMBL/GenBank/DDBJ databases">
        <title>Draft genome of candidate division NPL-UPA2 bacterium Unc8 that adapted to ultra-basic serpentinizing groundwater.</title>
        <authorList>
            <person name="Ishii S."/>
            <person name="Suzuki S."/>
            <person name="Nealson K.H."/>
        </authorList>
    </citation>
    <scope>NUCLEOTIDE SEQUENCE [LARGE SCALE GENOMIC DNA]</scope>
    <source>
        <strain evidence="5">Unc8</strain>
    </source>
</reference>
<name>A0A399FVM7_UNCN2</name>
<dbReference type="InterPro" id="IPR050554">
    <property type="entry name" value="Met_Synthase/Corrinoid"/>
</dbReference>
<dbReference type="InterPro" id="IPR000489">
    <property type="entry name" value="Pterin-binding_dom"/>
</dbReference>
<dbReference type="EMBL" id="NDHY01000006">
    <property type="protein sequence ID" value="RII00181.1"/>
    <property type="molecule type" value="Genomic_DNA"/>
</dbReference>
<dbReference type="SUPFAM" id="SSF51717">
    <property type="entry name" value="Dihydropteroate synthetase-like"/>
    <property type="match status" value="1"/>
</dbReference>
<dbReference type="PANTHER" id="PTHR45833">
    <property type="entry name" value="METHIONINE SYNTHASE"/>
    <property type="match status" value="1"/>
</dbReference>
<dbReference type="Gene3D" id="3.20.20.20">
    <property type="entry name" value="Dihydropteroate synthase-like"/>
    <property type="match status" value="1"/>
</dbReference>
<gene>
    <name evidence="5" type="ORF">B9J77_03390</name>
</gene>
<dbReference type="InterPro" id="IPR011005">
    <property type="entry name" value="Dihydropteroate_synth-like_sf"/>
</dbReference>
<evidence type="ECO:0000256" key="3">
    <source>
        <dbReference type="ARBA" id="ARBA00022679"/>
    </source>
</evidence>
<dbReference type="PANTHER" id="PTHR45833:SF2">
    <property type="entry name" value="BIFUNCTIONAL HOMOCYSTEINE S-METHYLTRANSFERASE_5,10-METHYLENETETRAHYDROFOLATE REDUCTASE"/>
    <property type="match status" value="1"/>
</dbReference>
<evidence type="ECO:0000256" key="2">
    <source>
        <dbReference type="ARBA" id="ARBA00022603"/>
    </source>
</evidence>
<dbReference type="GO" id="GO:0042558">
    <property type="term" value="P:pteridine-containing compound metabolic process"/>
    <property type="evidence" value="ECO:0007669"/>
    <property type="project" value="InterPro"/>
</dbReference>
<sequence length="293" mass="31797">MILIGENINIMVKVISKALEERNPEPIQKLAIAQTEAGVDFLDLNLGPARKDGEAQMEWLVRTVQEASTLPLSLDTTNPVAMEAGLAICRDKALINSASGKQESIEKMLPLAQKYSAGVIISVLNDEGIPSDAAGRAESIMETISTANELGISNEDIWVDPILLPVSVDQQQVVEYMEFVKMLADLAPGVKSTVGLSNLSNGTPGELRGILNRTYMIMIGRCGQYSAIVDAFDKELISINKGEMTGITELVHKVMDGEDIDTASLSSKERDYVKTAAVIMGKVLYSHSWLELD</sequence>
<accession>A0A399FVM7</accession>
<keyword evidence="2" id="KW-0489">Methyltransferase</keyword>
<evidence type="ECO:0000313" key="5">
    <source>
        <dbReference type="EMBL" id="RII00181.1"/>
    </source>
</evidence>
<dbReference type="PROSITE" id="PS50972">
    <property type="entry name" value="PTERIN_BINDING"/>
    <property type="match status" value="1"/>
</dbReference>
<proteinExistence type="inferred from homology"/>
<organism evidence="5 6">
    <name type="scientific">candidate division NPL-UPA2 bacterium Unc8</name>
    <dbReference type="NCBI Taxonomy" id="1980939"/>
    <lineage>
        <taxon>Bacteria</taxon>
    </lineage>
</organism>
<evidence type="ECO:0000313" key="6">
    <source>
        <dbReference type="Proteomes" id="UP000266287"/>
    </source>
</evidence>
<evidence type="ECO:0000259" key="4">
    <source>
        <dbReference type="PROSITE" id="PS50972"/>
    </source>
</evidence>
<dbReference type="Proteomes" id="UP000266287">
    <property type="component" value="Unassembled WGS sequence"/>
</dbReference>
<keyword evidence="3" id="KW-0808">Transferase</keyword>
<comment type="caution">
    <text evidence="5">The sequence shown here is derived from an EMBL/GenBank/DDBJ whole genome shotgun (WGS) entry which is preliminary data.</text>
</comment>
<evidence type="ECO:0000256" key="1">
    <source>
        <dbReference type="ARBA" id="ARBA00010398"/>
    </source>
</evidence>
<comment type="similarity">
    <text evidence="1">Belongs to the vitamin-B12 dependent methionine synthase family.</text>
</comment>
<dbReference type="Pfam" id="PF00809">
    <property type="entry name" value="Pterin_bind"/>
    <property type="match status" value="1"/>
</dbReference>
<feature type="domain" description="Pterin-binding" evidence="4">
    <location>
        <begin position="1"/>
        <end position="262"/>
    </location>
</feature>